<keyword evidence="9" id="KW-1185">Reference proteome</keyword>
<feature type="coiled-coil region" evidence="4">
    <location>
        <begin position="135"/>
        <end position="162"/>
    </location>
</feature>
<dbReference type="PANTHER" id="PTHR32347">
    <property type="entry name" value="EFFLUX SYSTEM COMPONENT YKNX-RELATED"/>
    <property type="match status" value="1"/>
</dbReference>
<dbReference type="Proteomes" id="UP000677082">
    <property type="component" value="Unassembled WGS sequence"/>
</dbReference>
<evidence type="ECO:0000256" key="6">
    <source>
        <dbReference type="SAM" id="Phobius"/>
    </source>
</evidence>
<feature type="transmembrane region" description="Helical" evidence="6">
    <location>
        <begin position="38"/>
        <end position="59"/>
    </location>
</feature>
<protein>
    <recommendedName>
        <fullName evidence="7">Multidrug resistance protein MdtA-like barrel-sandwich hybrid domain-containing protein</fullName>
    </recommendedName>
</protein>
<dbReference type="GO" id="GO:0022857">
    <property type="term" value="F:transmembrane transporter activity"/>
    <property type="evidence" value="ECO:0007669"/>
    <property type="project" value="InterPro"/>
</dbReference>
<proteinExistence type="inferred from homology"/>
<feature type="compositionally biased region" description="Low complexity" evidence="5">
    <location>
        <begin position="175"/>
        <end position="222"/>
    </location>
</feature>
<sequence>MFKIDVSEPTPRQNRAFGEDNPEHFPAMGEALAGRRRWIWIAAAVVVLALIAYGVVHALTADASAKPQAAATSAVDLGDVTTEVATTGTLQPAQTRSLSFAVQGTVESVSVRAGNTVAAGQVLAKVDDTDAATAVGNAQDTLDDAEDALTEAKANASKTSTTTSAGCNVAAAYTSTSPTTAPTTSPAPTATASPTATATRSPTATATATRTATARPTATATRGGTGTGAGSGSCSTGGGSGSGSGSGSGQQGGQSSGGDAILSAEQRVTSATTALEEAEEALEGATITAPIAGRIISVGGKVGSSVSSGSTFITLADVYDMQISASFPEADADRLAVKQKAVVTLADRAGKEFKATVVQVDPTGTSDGTMVTFGTLLSFDEAPTDLLVGQSASVKITTGSKTGVLRVPSTAVHNVKGDTGTVLKKGTQVTVGVGLRGDQYTEITKGLTEGDQVTRSW</sequence>
<reference evidence="8 9" key="1">
    <citation type="submission" date="2021-03" db="EMBL/GenBank/DDBJ databases">
        <title>Whole genome shotgun sequence of Actinoplanes toevensis NBRC 105298.</title>
        <authorList>
            <person name="Komaki H."/>
            <person name="Tamura T."/>
        </authorList>
    </citation>
    <scope>NUCLEOTIDE SEQUENCE [LARGE SCALE GENOMIC DNA]</scope>
    <source>
        <strain evidence="8 9">NBRC 105298</strain>
    </source>
</reference>
<keyword evidence="6" id="KW-1133">Transmembrane helix</keyword>
<feature type="region of interest" description="Disordered" evidence="5">
    <location>
        <begin position="1"/>
        <end position="22"/>
    </location>
</feature>
<dbReference type="Gene3D" id="1.10.287.470">
    <property type="entry name" value="Helix hairpin bin"/>
    <property type="match status" value="1"/>
</dbReference>
<dbReference type="InterPro" id="IPR050465">
    <property type="entry name" value="UPF0194_transport"/>
</dbReference>
<evidence type="ECO:0000256" key="5">
    <source>
        <dbReference type="SAM" id="MobiDB-lite"/>
    </source>
</evidence>
<evidence type="ECO:0000256" key="4">
    <source>
        <dbReference type="SAM" id="Coils"/>
    </source>
</evidence>
<dbReference type="InterPro" id="IPR058625">
    <property type="entry name" value="MdtA-like_BSH"/>
</dbReference>
<feature type="domain" description="Multidrug resistance protein MdtA-like barrel-sandwich hybrid" evidence="7">
    <location>
        <begin position="102"/>
        <end position="311"/>
    </location>
</feature>
<dbReference type="GO" id="GO:0030313">
    <property type="term" value="C:cell envelope"/>
    <property type="evidence" value="ECO:0007669"/>
    <property type="project" value="UniProtKB-SubCell"/>
</dbReference>
<comment type="caution">
    <text evidence="8">The sequence shown here is derived from an EMBL/GenBank/DDBJ whole genome shotgun (WGS) entry which is preliminary data.</text>
</comment>
<evidence type="ECO:0000313" key="8">
    <source>
        <dbReference type="EMBL" id="GIM88478.1"/>
    </source>
</evidence>
<keyword evidence="6" id="KW-0812">Transmembrane</keyword>
<dbReference type="AlphaFoldDB" id="A0A919T3B3"/>
<keyword evidence="3 4" id="KW-0175">Coiled coil</keyword>
<evidence type="ECO:0000256" key="2">
    <source>
        <dbReference type="ARBA" id="ARBA00009477"/>
    </source>
</evidence>
<name>A0A919T3B3_9ACTN</name>
<dbReference type="NCBIfam" id="TIGR01730">
    <property type="entry name" value="RND_mfp"/>
    <property type="match status" value="1"/>
</dbReference>
<accession>A0A919T3B3</accession>
<dbReference type="GO" id="GO:0016020">
    <property type="term" value="C:membrane"/>
    <property type="evidence" value="ECO:0007669"/>
    <property type="project" value="InterPro"/>
</dbReference>
<dbReference type="EMBL" id="BOQN01000003">
    <property type="protein sequence ID" value="GIM88478.1"/>
    <property type="molecule type" value="Genomic_DNA"/>
</dbReference>
<evidence type="ECO:0000256" key="3">
    <source>
        <dbReference type="ARBA" id="ARBA00023054"/>
    </source>
</evidence>
<comment type="similarity">
    <text evidence="2">Belongs to the membrane fusion protein (MFP) (TC 8.A.1) family.</text>
</comment>
<dbReference type="SUPFAM" id="SSF111369">
    <property type="entry name" value="HlyD-like secretion proteins"/>
    <property type="match status" value="1"/>
</dbReference>
<comment type="subcellular location">
    <subcellularLocation>
        <location evidence="1">Cell envelope</location>
    </subcellularLocation>
</comment>
<dbReference type="Gene3D" id="2.40.50.100">
    <property type="match status" value="1"/>
</dbReference>
<evidence type="ECO:0000313" key="9">
    <source>
        <dbReference type="Proteomes" id="UP000677082"/>
    </source>
</evidence>
<dbReference type="Gene3D" id="2.40.30.170">
    <property type="match status" value="1"/>
</dbReference>
<feature type="compositionally biased region" description="Gly residues" evidence="5">
    <location>
        <begin position="223"/>
        <end position="256"/>
    </location>
</feature>
<feature type="region of interest" description="Disordered" evidence="5">
    <location>
        <begin position="175"/>
        <end position="258"/>
    </location>
</feature>
<keyword evidence="6" id="KW-0472">Membrane</keyword>
<dbReference type="InterPro" id="IPR006143">
    <property type="entry name" value="RND_pump_MFP"/>
</dbReference>
<dbReference type="Pfam" id="PF25917">
    <property type="entry name" value="BSH_RND"/>
    <property type="match status" value="1"/>
</dbReference>
<evidence type="ECO:0000256" key="1">
    <source>
        <dbReference type="ARBA" id="ARBA00004196"/>
    </source>
</evidence>
<evidence type="ECO:0000259" key="7">
    <source>
        <dbReference type="Pfam" id="PF25917"/>
    </source>
</evidence>
<organism evidence="8 9">
    <name type="scientific">Paractinoplanes toevensis</name>
    <dbReference type="NCBI Taxonomy" id="571911"/>
    <lineage>
        <taxon>Bacteria</taxon>
        <taxon>Bacillati</taxon>
        <taxon>Actinomycetota</taxon>
        <taxon>Actinomycetes</taxon>
        <taxon>Micromonosporales</taxon>
        <taxon>Micromonosporaceae</taxon>
        <taxon>Paractinoplanes</taxon>
    </lineage>
</organism>
<gene>
    <name evidence="8" type="ORF">Ato02nite_002710</name>
</gene>
<dbReference type="Gene3D" id="2.40.420.20">
    <property type="match status" value="1"/>
</dbReference>